<feature type="non-terminal residue" evidence="1">
    <location>
        <position position="114"/>
    </location>
</feature>
<sequence>AAFLHRFGWDNGHAPPLLDAPVTRIRKVEFADARDLKQWMWKATDGIAETTWPGVYNRSRLPGRGDYFQLPDWNTYVEGGKALDLTLPDEAFNRIELRGAAYGQATYAAPNAQA</sequence>
<dbReference type="Proteomes" id="UP000471082">
    <property type="component" value="Unassembled WGS sequence"/>
</dbReference>
<dbReference type="AlphaFoldDB" id="A0A7X5N2U7"/>
<comment type="caution">
    <text evidence="1">The sequence shown here is derived from an EMBL/GenBank/DDBJ whole genome shotgun (WGS) entry which is preliminary data.</text>
</comment>
<dbReference type="EMBL" id="JAAGYU010001588">
    <property type="protein sequence ID" value="NEL80455.1"/>
    <property type="molecule type" value="Genomic_DNA"/>
</dbReference>
<organism evidence="1 2">
    <name type="scientific">Xanthomonas perforans</name>
    <dbReference type="NCBI Taxonomy" id="442694"/>
    <lineage>
        <taxon>Bacteria</taxon>
        <taxon>Pseudomonadati</taxon>
        <taxon>Pseudomonadota</taxon>
        <taxon>Gammaproteobacteria</taxon>
        <taxon>Lysobacterales</taxon>
        <taxon>Lysobacteraceae</taxon>
        <taxon>Xanthomonas</taxon>
    </lineage>
</organism>
<reference evidence="1 2" key="1">
    <citation type="submission" date="2019-11" db="EMBL/GenBank/DDBJ databases">
        <title>Genome-resolved metagenomics to study the prevalence of co-infection and intraspecific heterogeneity among plant pathogen metapopulations.</title>
        <authorList>
            <person name="Newberry E."/>
            <person name="Bhandari R."/>
            <person name="Kemble J."/>
            <person name="Sikora E."/>
            <person name="Potnis N."/>
        </authorList>
    </citation>
    <scope>NUCLEOTIDE SEQUENCE [LARGE SCALE GENOMIC DNA]</scope>
    <source>
        <strain evidence="1">Xp_Tom_Tuscaloosa_18b</strain>
    </source>
</reference>
<evidence type="ECO:0000313" key="1">
    <source>
        <dbReference type="EMBL" id="NEL80455.1"/>
    </source>
</evidence>
<evidence type="ECO:0000313" key="2">
    <source>
        <dbReference type="Proteomes" id="UP000471082"/>
    </source>
</evidence>
<feature type="non-terminal residue" evidence="1">
    <location>
        <position position="1"/>
    </location>
</feature>
<protein>
    <submittedName>
        <fullName evidence="1">Uncharacterized protein</fullName>
    </submittedName>
</protein>
<proteinExistence type="predicted"/>
<gene>
    <name evidence="1" type="ORF">G3W61_29890</name>
</gene>
<accession>A0A7X5N2U7</accession>
<name>A0A7X5N2U7_XANPE</name>